<proteinExistence type="predicted"/>
<accession>A0A9P7MR54</accession>
<dbReference type="EMBL" id="SRPS01000126">
    <property type="protein sequence ID" value="KAG5967145.1"/>
    <property type="molecule type" value="Genomic_DNA"/>
</dbReference>
<name>A0A9P7MR54_9HYPO</name>
<organism evidence="1 2">
    <name type="scientific">Claviceps arundinis</name>
    <dbReference type="NCBI Taxonomy" id="1623583"/>
    <lineage>
        <taxon>Eukaryota</taxon>
        <taxon>Fungi</taxon>
        <taxon>Dikarya</taxon>
        <taxon>Ascomycota</taxon>
        <taxon>Pezizomycotina</taxon>
        <taxon>Sordariomycetes</taxon>
        <taxon>Hypocreomycetidae</taxon>
        <taxon>Hypocreales</taxon>
        <taxon>Clavicipitaceae</taxon>
        <taxon>Claviceps</taxon>
    </lineage>
</organism>
<evidence type="ECO:0000313" key="2">
    <source>
        <dbReference type="Proteomes" id="UP000784919"/>
    </source>
</evidence>
<reference evidence="1" key="1">
    <citation type="journal article" date="2020" name="bioRxiv">
        <title>Whole genome comparisons of ergot fungi reveals the divergence and evolution of species within the genus Claviceps are the result of varying mechanisms driving genome evolution and host range expansion.</title>
        <authorList>
            <person name="Wyka S.A."/>
            <person name="Mondo S.J."/>
            <person name="Liu M."/>
            <person name="Dettman J."/>
            <person name="Nalam V."/>
            <person name="Broders K.D."/>
        </authorList>
    </citation>
    <scope>NUCLEOTIDE SEQUENCE</scope>
    <source>
        <strain evidence="1">CCC 1102</strain>
    </source>
</reference>
<dbReference type="AlphaFoldDB" id="A0A9P7MR54"/>
<protein>
    <submittedName>
        <fullName evidence="1">Uncharacterized protein</fullName>
    </submittedName>
</protein>
<gene>
    <name evidence="1" type="ORF">E4U56_001009</name>
</gene>
<dbReference type="Proteomes" id="UP000784919">
    <property type="component" value="Unassembled WGS sequence"/>
</dbReference>
<sequence>MKISPLLHAALGGSVGGVEFFLSDTPRRLYAQFGKSKAARDDARLKHLKDSPGGFDQAISKWLDTDNLVEQS</sequence>
<evidence type="ECO:0000313" key="1">
    <source>
        <dbReference type="EMBL" id="KAG5967145.1"/>
    </source>
</evidence>
<dbReference type="OrthoDB" id="539213at2759"/>
<comment type="caution">
    <text evidence="1">The sequence shown here is derived from an EMBL/GenBank/DDBJ whole genome shotgun (WGS) entry which is preliminary data.</text>
</comment>